<feature type="transmembrane region" description="Helical" evidence="2">
    <location>
        <begin position="165"/>
        <end position="187"/>
    </location>
</feature>
<keyword evidence="2" id="KW-0472">Membrane</keyword>
<keyword evidence="2" id="KW-0812">Transmembrane</keyword>
<proteinExistence type="predicted"/>
<dbReference type="PANTHER" id="PTHR40465:SF1">
    <property type="entry name" value="DUF6534 DOMAIN-CONTAINING PROTEIN"/>
    <property type="match status" value="1"/>
</dbReference>
<dbReference type="STRING" id="1314783.A0A165TEV2"/>
<feature type="compositionally biased region" description="Basic and acidic residues" evidence="1">
    <location>
        <begin position="311"/>
        <end position="330"/>
    </location>
</feature>
<feature type="transmembrane region" description="Helical" evidence="2">
    <location>
        <begin position="236"/>
        <end position="257"/>
    </location>
</feature>
<accession>A0A165TEV2</accession>
<gene>
    <name evidence="4" type="ORF">DAEQUDRAFT_721935</name>
</gene>
<reference evidence="4 5" key="1">
    <citation type="journal article" date="2016" name="Mol. Biol. Evol.">
        <title>Comparative Genomics of Early-Diverging Mushroom-Forming Fungi Provides Insights into the Origins of Lignocellulose Decay Capabilities.</title>
        <authorList>
            <person name="Nagy L.G."/>
            <person name="Riley R."/>
            <person name="Tritt A."/>
            <person name="Adam C."/>
            <person name="Daum C."/>
            <person name="Floudas D."/>
            <person name="Sun H."/>
            <person name="Yadav J.S."/>
            <person name="Pangilinan J."/>
            <person name="Larsson K.H."/>
            <person name="Matsuura K."/>
            <person name="Barry K."/>
            <person name="Labutti K."/>
            <person name="Kuo R."/>
            <person name="Ohm R.A."/>
            <person name="Bhattacharya S.S."/>
            <person name="Shirouzu T."/>
            <person name="Yoshinaga Y."/>
            <person name="Martin F.M."/>
            <person name="Grigoriev I.V."/>
            <person name="Hibbett D.S."/>
        </authorList>
    </citation>
    <scope>NUCLEOTIDE SEQUENCE [LARGE SCALE GENOMIC DNA]</scope>
    <source>
        <strain evidence="4 5">L-15889</strain>
    </source>
</reference>
<sequence>MSSTDLNLNATLGCTFIGILVEVLLYGFSCAQTQFYYHEYWTDKILIKALVAFLWILDTARTILDILYMWHYIVTNHANSSALESIPPTFTAEFFLSSVTVLVVQLYFIRAIYRFLIGKWYGMLLVGTTTILALLSFAGGCATVGEFVRNPAFDAILANSKITASIQTVTAFVADMYIAVALSVILYRKKTGFTSTDTLVSRLVAYAIHRGLFTALLQLLHFATYIGTLRFGSTELIWSLFHFPASKVYVNSLLALLNVRHWLRESYYAESFHLQSLRGGTRAQRTGELWRSIILTDPGVLVTTETQVVKDDEERRRRESEYAHSEDPDVKIAQPPS</sequence>
<feature type="domain" description="DUF6534" evidence="3">
    <location>
        <begin position="171"/>
        <end position="261"/>
    </location>
</feature>
<dbReference type="Pfam" id="PF20152">
    <property type="entry name" value="DUF6534"/>
    <property type="match status" value="1"/>
</dbReference>
<keyword evidence="5" id="KW-1185">Reference proteome</keyword>
<dbReference type="AlphaFoldDB" id="A0A165TEV2"/>
<dbReference type="OrthoDB" id="3270417at2759"/>
<evidence type="ECO:0000259" key="3">
    <source>
        <dbReference type="Pfam" id="PF20152"/>
    </source>
</evidence>
<evidence type="ECO:0000256" key="1">
    <source>
        <dbReference type="SAM" id="MobiDB-lite"/>
    </source>
</evidence>
<organism evidence="4 5">
    <name type="scientific">Daedalea quercina L-15889</name>
    <dbReference type="NCBI Taxonomy" id="1314783"/>
    <lineage>
        <taxon>Eukaryota</taxon>
        <taxon>Fungi</taxon>
        <taxon>Dikarya</taxon>
        <taxon>Basidiomycota</taxon>
        <taxon>Agaricomycotina</taxon>
        <taxon>Agaricomycetes</taxon>
        <taxon>Polyporales</taxon>
        <taxon>Fomitopsis</taxon>
    </lineage>
</organism>
<feature type="transmembrane region" description="Helical" evidence="2">
    <location>
        <begin position="6"/>
        <end position="28"/>
    </location>
</feature>
<feature type="transmembrane region" description="Helical" evidence="2">
    <location>
        <begin position="49"/>
        <end position="70"/>
    </location>
</feature>
<dbReference type="PANTHER" id="PTHR40465">
    <property type="entry name" value="CHROMOSOME 1, WHOLE GENOME SHOTGUN SEQUENCE"/>
    <property type="match status" value="1"/>
</dbReference>
<evidence type="ECO:0000256" key="2">
    <source>
        <dbReference type="SAM" id="Phobius"/>
    </source>
</evidence>
<feature type="transmembrane region" description="Helical" evidence="2">
    <location>
        <begin position="90"/>
        <end position="109"/>
    </location>
</feature>
<protein>
    <recommendedName>
        <fullName evidence="3">DUF6534 domain-containing protein</fullName>
    </recommendedName>
</protein>
<dbReference type="EMBL" id="KV429037">
    <property type="protein sequence ID" value="KZT73334.1"/>
    <property type="molecule type" value="Genomic_DNA"/>
</dbReference>
<keyword evidence="2" id="KW-1133">Transmembrane helix</keyword>
<dbReference type="Proteomes" id="UP000076727">
    <property type="component" value="Unassembled WGS sequence"/>
</dbReference>
<feature type="transmembrane region" description="Helical" evidence="2">
    <location>
        <begin position="199"/>
        <end position="224"/>
    </location>
</feature>
<dbReference type="InterPro" id="IPR045339">
    <property type="entry name" value="DUF6534"/>
</dbReference>
<name>A0A165TEV2_9APHY</name>
<feature type="transmembrane region" description="Helical" evidence="2">
    <location>
        <begin position="121"/>
        <end position="145"/>
    </location>
</feature>
<evidence type="ECO:0000313" key="5">
    <source>
        <dbReference type="Proteomes" id="UP000076727"/>
    </source>
</evidence>
<evidence type="ECO:0000313" key="4">
    <source>
        <dbReference type="EMBL" id="KZT73334.1"/>
    </source>
</evidence>
<feature type="region of interest" description="Disordered" evidence="1">
    <location>
        <begin position="311"/>
        <end position="337"/>
    </location>
</feature>